<dbReference type="EMBL" id="JAENII010000016">
    <property type="protein sequence ID" value="MBK1828741.1"/>
    <property type="molecule type" value="Genomic_DNA"/>
</dbReference>
<dbReference type="AlphaFoldDB" id="A0A934RHQ8"/>
<dbReference type="PROSITE" id="PS51257">
    <property type="entry name" value="PROKAR_LIPOPROTEIN"/>
    <property type="match status" value="1"/>
</dbReference>
<keyword evidence="2" id="KW-0732">Signal</keyword>
<gene>
    <name evidence="3" type="ORF">JIN81_17030</name>
</gene>
<proteinExistence type="predicted"/>
<evidence type="ECO:0000256" key="1">
    <source>
        <dbReference type="SAM" id="MobiDB-lite"/>
    </source>
</evidence>
<feature type="region of interest" description="Disordered" evidence="1">
    <location>
        <begin position="37"/>
        <end position="107"/>
    </location>
</feature>
<dbReference type="RefSeq" id="WP_200282750.1">
    <property type="nucleotide sequence ID" value="NZ_JAENII010000016.1"/>
</dbReference>
<keyword evidence="4" id="KW-1185">Reference proteome</keyword>
<feature type="compositionally biased region" description="Low complexity" evidence="1">
    <location>
        <begin position="53"/>
        <end position="77"/>
    </location>
</feature>
<name>A0A934RHQ8_9BACT</name>
<organism evidence="3 4">
    <name type="scientific">Haloferula rosea</name>
    <dbReference type="NCBI Taxonomy" id="490093"/>
    <lineage>
        <taxon>Bacteria</taxon>
        <taxon>Pseudomonadati</taxon>
        <taxon>Verrucomicrobiota</taxon>
        <taxon>Verrucomicrobiia</taxon>
        <taxon>Verrucomicrobiales</taxon>
        <taxon>Verrucomicrobiaceae</taxon>
        <taxon>Haloferula</taxon>
    </lineage>
</organism>
<evidence type="ECO:0000313" key="4">
    <source>
        <dbReference type="Proteomes" id="UP000658278"/>
    </source>
</evidence>
<comment type="caution">
    <text evidence="3">The sequence shown here is derived from an EMBL/GenBank/DDBJ whole genome shotgun (WGS) entry which is preliminary data.</text>
</comment>
<evidence type="ECO:0000313" key="3">
    <source>
        <dbReference type="EMBL" id="MBK1828741.1"/>
    </source>
</evidence>
<feature type="chain" id="PRO_5036698085" evidence="2">
    <location>
        <begin position="25"/>
        <end position="369"/>
    </location>
</feature>
<evidence type="ECO:0000256" key="2">
    <source>
        <dbReference type="SAM" id="SignalP"/>
    </source>
</evidence>
<reference evidence="3" key="1">
    <citation type="submission" date="2021-01" db="EMBL/GenBank/DDBJ databases">
        <title>Modified the classification status of verrucomicrobia.</title>
        <authorList>
            <person name="Feng X."/>
        </authorList>
    </citation>
    <scope>NUCLEOTIDE SEQUENCE</scope>
    <source>
        <strain evidence="3">KCTC 22201</strain>
    </source>
</reference>
<protein>
    <submittedName>
        <fullName evidence="3">Uncharacterized protein</fullName>
    </submittedName>
</protein>
<feature type="signal peptide" evidence="2">
    <location>
        <begin position="1"/>
        <end position="24"/>
    </location>
</feature>
<dbReference type="Proteomes" id="UP000658278">
    <property type="component" value="Unassembled WGS sequence"/>
</dbReference>
<accession>A0A934RHQ8</accession>
<sequence length="369" mass="39226">MKLIHSTPTVLSLLACAGASSLFADTYPAGKDAVPAGQDAVPVGQDAVPVGQGDAPAGQDAVPAGAGDAPAGQDAVPVGQESAPAGQDAKPLQPVRRSPADTSVDPQAELTEGVFADRWEAAHGRLVDAVSERTEASLIKDQLDATKAWSEAALKDAHGNRPDDLFTSSWWGGVEQPMAYSKTRPAEDWWGSLTWGELTSELGKGAVPPFAYLPGLNLTMADEMMNLYGKAVATLNDYRWSAGELADAEPDPLVGREAAWFPLGTYVLSPDTGEHRGPQAIQLALEKSGTISGTYTNWPQGRVHPVRGNVDQETWRAAFRIEGNTPVVVDTGLYNLGLPRTRVLVHLPDGKTESWLLIRMEDPSADTTE</sequence>